<reference evidence="1 2" key="1">
    <citation type="submission" date="2017-01" db="EMBL/GenBank/DDBJ databases">
        <title>The complete genome sequence of a sulfur-oxidizing marine bacterium Thioclava sp. 25B10_4T.</title>
        <authorList>
            <person name="Liu Y."/>
            <person name="Lai Q."/>
            <person name="Shao Z."/>
        </authorList>
    </citation>
    <scope>NUCLEOTIDE SEQUENCE [LARGE SCALE GENOMIC DNA]</scope>
    <source>
        <strain evidence="1 2">25B10_4</strain>
    </source>
</reference>
<gene>
    <name evidence="1" type="ORF">BMG03_02485</name>
</gene>
<sequence>MAVFPYRLREDATPTMGLIVLRVDETIEDEFRRYIPPDDARMHVTRVHSGDDLTPSSIAEMERALSGAASLLPPAAKFDVVGYGCTSGAALIGSDEVRANVMAGVTTRHVTDPLSAALAAIADLGLERVGIVSPYVASVAEPLRGAFVAEGITVPATLSFGEEAEARVARIDPASIAEAARSLAGQARLDGIFLSCTNLRTQGILPGLRAELGTPVLSSNQALAWHMRKLAGIAAPG</sequence>
<dbReference type="PANTHER" id="PTHR40267:SF1">
    <property type="entry name" value="BLR3294 PROTEIN"/>
    <property type="match status" value="1"/>
</dbReference>
<dbReference type="Proteomes" id="UP000185622">
    <property type="component" value="Chromosome"/>
</dbReference>
<dbReference type="InterPro" id="IPR026286">
    <property type="entry name" value="MaiA/AMDase"/>
</dbReference>
<proteinExistence type="predicted"/>
<organism evidence="1 2">
    <name type="scientific">Thioclava nitratireducens</name>
    <dbReference type="NCBI Taxonomy" id="1915078"/>
    <lineage>
        <taxon>Bacteria</taxon>
        <taxon>Pseudomonadati</taxon>
        <taxon>Pseudomonadota</taxon>
        <taxon>Alphaproteobacteria</taxon>
        <taxon>Rhodobacterales</taxon>
        <taxon>Paracoccaceae</taxon>
        <taxon>Thioclava</taxon>
    </lineage>
</organism>
<evidence type="ECO:0000313" key="2">
    <source>
        <dbReference type="Proteomes" id="UP000185622"/>
    </source>
</evidence>
<dbReference type="RefSeq" id="WP_075776640.1">
    <property type="nucleotide sequence ID" value="NZ_CP019437.1"/>
</dbReference>
<dbReference type="EMBL" id="CP019437">
    <property type="protein sequence ID" value="AQS46796.1"/>
    <property type="molecule type" value="Genomic_DNA"/>
</dbReference>
<name>A0ABM6IDP7_9RHOB</name>
<dbReference type="PIRSF" id="PIRSF015736">
    <property type="entry name" value="MI"/>
    <property type="match status" value="1"/>
</dbReference>
<accession>A0ABM6IDP7</accession>
<evidence type="ECO:0000313" key="1">
    <source>
        <dbReference type="EMBL" id="AQS46796.1"/>
    </source>
</evidence>
<protein>
    <submittedName>
        <fullName evidence="1">Asp/Glu racemase</fullName>
    </submittedName>
</protein>
<dbReference type="Gene3D" id="3.40.50.12500">
    <property type="match status" value="1"/>
</dbReference>
<dbReference type="InterPro" id="IPR053714">
    <property type="entry name" value="Iso_Racemase_Enz_sf"/>
</dbReference>
<dbReference type="Pfam" id="PF17645">
    <property type="entry name" value="Amdase"/>
    <property type="match status" value="1"/>
</dbReference>
<dbReference type="PANTHER" id="PTHR40267">
    <property type="entry name" value="BLR3294 PROTEIN"/>
    <property type="match status" value="1"/>
</dbReference>
<keyword evidence="2" id="KW-1185">Reference proteome</keyword>